<evidence type="ECO:0000259" key="7">
    <source>
        <dbReference type="PROSITE" id="PS50850"/>
    </source>
</evidence>
<evidence type="ECO:0000256" key="3">
    <source>
        <dbReference type="ARBA" id="ARBA00022692"/>
    </source>
</evidence>
<dbReference type="Proteomes" id="UP000468687">
    <property type="component" value="Unassembled WGS sequence"/>
</dbReference>
<dbReference type="Gene3D" id="1.20.1250.20">
    <property type="entry name" value="MFS general substrate transporter like domains"/>
    <property type="match status" value="2"/>
</dbReference>
<evidence type="ECO:0000313" key="9">
    <source>
        <dbReference type="Proteomes" id="UP000468687"/>
    </source>
</evidence>
<dbReference type="PANTHER" id="PTHR23501">
    <property type="entry name" value="MAJOR FACILITATOR SUPERFAMILY"/>
    <property type="match status" value="1"/>
</dbReference>
<protein>
    <submittedName>
        <fullName evidence="8">MFS transporter</fullName>
    </submittedName>
</protein>
<evidence type="ECO:0000313" key="8">
    <source>
        <dbReference type="EMBL" id="NEN79356.1"/>
    </source>
</evidence>
<feature type="transmembrane region" description="Helical" evidence="6">
    <location>
        <begin position="282"/>
        <end position="308"/>
    </location>
</feature>
<reference evidence="8 9" key="1">
    <citation type="journal article" date="2014" name="Int. J. Syst. Evol. Microbiol.">
        <title>Nocardioides zeae sp. nov., isolated from the stem of Zea mays.</title>
        <authorList>
            <person name="Glaeser S.P."/>
            <person name="McInroy J.A."/>
            <person name="Busse H.J."/>
            <person name="Kampfer P."/>
        </authorList>
    </citation>
    <scope>NUCLEOTIDE SEQUENCE [LARGE SCALE GENOMIC DNA]</scope>
    <source>
        <strain evidence="8 9">JCM 30728</strain>
    </source>
</reference>
<evidence type="ECO:0000256" key="6">
    <source>
        <dbReference type="SAM" id="Phobius"/>
    </source>
</evidence>
<evidence type="ECO:0000256" key="2">
    <source>
        <dbReference type="ARBA" id="ARBA00022448"/>
    </source>
</evidence>
<keyword evidence="9" id="KW-1185">Reference proteome</keyword>
<evidence type="ECO:0000256" key="4">
    <source>
        <dbReference type="ARBA" id="ARBA00022989"/>
    </source>
</evidence>
<dbReference type="PROSITE" id="PS50850">
    <property type="entry name" value="MFS"/>
    <property type="match status" value="1"/>
</dbReference>
<feature type="transmembrane region" description="Helical" evidence="6">
    <location>
        <begin position="551"/>
        <end position="571"/>
    </location>
</feature>
<comment type="caution">
    <text evidence="8">The sequence shown here is derived from an EMBL/GenBank/DDBJ whole genome shotgun (WGS) entry which is preliminary data.</text>
</comment>
<feature type="transmembrane region" description="Helical" evidence="6">
    <location>
        <begin position="491"/>
        <end position="514"/>
    </location>
</feature>
<dbReference type="RefSeq" id="WP_163772894.1">
    <property type="nucleotide sequence ID" value="NZ_JAAGXA010000009.1"/>
</dbReference>
<feature type="transmembrane region" description="Helical" evidence="6">
    <location>
        <begin position="104"/>
        <end position="126"/>
    </location>
</feature>
<dbReference type="InterPro" id="IPR036259">
    <property type="entry name" value="MFS_trans_sf"/>
</dbReference>
<feature type="transmembrane region" description="Helical" evidence="6">
    <location>
        <begin position="168"/>
        <end position="187"/>
    </location>
</feature>
<dbReference type="SUPFAM" id="SSF103473">
    <property type="entry name" value="MFS general substrate transporter"/>
    <property type="match status" value="2"/>
</dbReference>
<evidence type="ECO:0000256" key="1">
    <source>
        <dbReference type="ARBA" id="ARBA00004429"/>
    </source>
</evidence>
<feature type="transmembrane region" description="Helical" evidence="6">
    <location>
        <begin position="249"/>
        <end position="270"/>
    </location>
</feature>
<feature type="transmembrane region" description="Helical" evidence="6">
    <location>
        <begin position="79"/>
        <end position="98"/>
    </location>
</feature>
<feature type="transmembrane region" description="Helical" evidence="6">
    <location>
        <begin position="207"/>
        <end position="225"/>
    </location>
</feature>
<feature type="transmembrane region" description="Helical" evidence="6">
    <location>
        <begin position="454"/>
        <end position="479"/>
    </location>
</feature>
<feature type="transmembrane region" description="Helical" evidence="6">
    <location>
        <begin position="360"/>
        <end position="386"/>
    </location>
</feature>
<feature type="transmembrane region" description="Helical" evidence="6">
    <location>
        <begin position="392"/>
        <end position="416"/>
    </location>
</feature>
<dbReference type="InterPro" id="IPR011701">
    <property type="entry name" value="MFS"/>
</dbReference>
<evidence type="ECO:0000256" key="5">
    <source>
        <dbReference type="ARBA" id="ARBA00023136"/>
    </source>
</evidence>
<dbReference type="AlphaFoldDB" id="A0A6P0HL88"/>
<accession>A0A6P0HL88</accession>
<dbReference type="EMBL" id="JAAGXA010000009">
    <property type="protein sequence ID" value="NEN79356.1"/>
    <property type="molecule type" value="Genomic_DNA"/>
</dbReference>
<organism evidence="8 9">
    <name type="scientific">Nocardioides zeae</name>
    <dbReference type="NCBI Taxonomy" id="1457234"/>
    <lineage>
        <taxon>Bacteria</taxon>
        <taxon>Bacillati</taxon>
        <taxon>Actinomycetota</taxon>
        <taxon>Actinomycetes</taxon>
        <taxon>Propionibacteriales</taxon>
        <taxon>Nocardioidaceae</taxon>
        <taxon>Nocardioides</taxon>
    </lineage>
</organism>
<dbReference type="Pfam" id="PF07690">
    <property type="entry name" value="MFS_1"/>
    <property type="match status" value="1"/>
</dbReference>
<proteinExistence type="predicted"/>
<gene>
    <name evidence="8" type="ORF">G3T38_13815</name>
</gene>
<dbReference type="GO" id="GO:0005886">
    <property type="term" value="C:plasma membrane"/>
    <property type="evidence" value="ECO:0007669"/>
    <property type="project" value="UniProtKB-SubCell"/>
</dbReference>
<dbReference type="InterPro" id="IPR020846">
    <property type="entry name" value="MFS_dom"/>
</dbReference>
<keyword evidence="4 6" id="KW-1133">Transmembrane helix</keyword>
<keyword evidence="5 6" id="KW-0472">Membrane</keyword>
<feature type="transmembrane region" description="Helical" evidence="6">
    <location>
        <begin position="320"/>
        <end position="339"/>
    </location>
</feature>
<keyword evidence="3 6" id="KW-0812">Transmembrane</keyword>
<dbReference type="PANTHER" id="PTHR23501:SF191">
    <property type="entry name" value="VACUOLAR BASIC AMINO ACID TRANSPORTER 4"/>
    <property type="match status" value="1"/>
</dbReference>
<keyword evidence="2" id="KW-0813">Transport</keyword>
<comment type="subcellular location">
    <subcellularLocation>
        <location evidence="1">Cell inner membrane</location>
        <topology evidence="1">Multi-pass membrane protein</topology>
    </subcellularLocation>
</comment>
<feature type="transmembrane region" description="Helical" evidence="6">
    <location>
        <begin position="423"/>
        <end position="442"/>
    </location>
</feature>
<sequence length="587" mass="60202">MTLRPADRTLLALAAVAIAIAAADTYVVVLALPDMSAAAGLDALELQRSAPIISGFLLGYVAMLPLIGRVADLEGRVPVLLLALAVFAAGSAVTMLAYDLPGMVAGRFLQGVGGGGLVPATMALVADLYPKERRGLPLGLVSAVQEFGSVLGPVAGALVLAVATWRGIFALNLAAAAVLLVAVGRAARRSEVVDATASARRAAGRDVVSWLLLVVLVVAGALNALRPPGIVRDLFWGQFFVSYVGTHRWLTPVGLVAVLALVALLVWSLVTPHPLLDLRRWWRAFAAADLPGALLLAAALGGIVLAFGTGDPAIQVFSPAGPWYLLGSAVAAVLFVVHLRRAANPVVPRGSLAHRNAWGGLLVSFFVGSALIAAVVSIPIFAALTVHKDSQVAASLVLVRLLVALPVGAVLGGWLLRRLPAGVIAGGGMLLAAGGFVWMASWDAESLEHLVSTVPLLVTGLGFGLALAPVNAAVLAATDDDVHGLASAMTVVARMVGMLVGISALTALGLRAFYAAQRDIPAPAEVCGDQGSRCSAYIRLQLDAALTQEQFIFAGAAVCALVAAVLALVLLRGTETRERGGTGLLIG</sequence>
<feature type="transmembrane region" description="Helical" evidence="6">
    <location>
        <begin position="49"/>
        <end position="67"/>
    </location>
</feature>
<feature type="domain" description="Major facilitator superfamily (MFS) profile" evidence="7">
    <location>
        <begin position="10"/>
        <end position="575"/>
    </location>
</feature>
<feature type="transmembrane region" description="Helical" evidence="6">
    <location>
        <begin position="138"/>
        <end position="162"/>
    </location>
</feature>
<dbReference type="GO" id="GO:0022857">
    <property type="term" value="F:transmembrane transporter activity"/>
    <property type="evidence" value="ECO:0007669"/>
    <property type="project" value="InterPro"/>
</dbReference>
<name>A0A6P0HL88_9ACTN</name>